<evidence type="ECO:0000313" key="1">
    <source>
        <dbReference type="EMBL" id="KAI0090304.1"/>
    </source>
</evidence>
<organism evidence="1 2">
    <name type="scientific">Irpex rosettiformis</name>
    <dbReference type="NCBI Taxonomy" id="378272"/>
    <lineage>
        <taxon>Eukaryota</taxon>
        <taxon>Fungi</taxon>
        <taxon>Dikarya</taxon>
        <taxon>Basidiomycota</taxon>
        <taxon>Agaricomycotina</taxon>
        <taxon>Agaricomycetes</taxon>
        <taxon>Polyporales</taxon>
        <taxon>Irpicaceae</taxon>
        <taxon>Irpex</taxon>
    </lineage>
</organism>
<comment type="caution">
    <text evidence="1">The sequence shown here is derived from an EMBL/GenBank/DDBJ whole genome shotgun (WGS) entry which is preliminary data.</text>
</comment>
<sequence length="391" mass="43884">MPNIAETPVDYIPGLYELGSTYDVLNGKYADSKSALQQVLDWNKSEVRLQEFGGRTYSVPEVVNFVRNTTSEYRSSSGKTTSEYTKSLSVHAGFEASFPGFSASASADYTDAQREDLSNAFSRITYAVTHYSLSLPPISQIRRLFKAWFAEDLDNRDPIEFYKEYGTHLLNSVTVGGRALFLATTDTRSYSAELSIETAAKISASYSVVSGNVELSEKEKQARKSFNESSDTMVITKGGNPRYGNQKFLENVDVWAASILEFPEFVEFGRMPSFIGLWELASTQARQDQLREAYALFVKTYARNYDPPGPYLHARLNQNFDAYEGAIFYTAYNEYITIRFPPNRVDQWYFISPGMSLGGDQNHPCIIAKELVPGALSPPYLQHQTTSLLDA</sequence>
<reference evidence="1" key="1">
    <citation type="journal article" date="2021" name="Environ. Microbiol.">
        <title>Gene family expansions and transcriptome signatures uncover fungal adaptations to wood decay.</title>
        <authorList>
            <person name="Hage H."/>
            <person name="Miyauchi S."/>
            <person name="Viragh M."/>
            <person name="Drula E."/>
            <person name="Min B."/>
            <person name="Chaduli D."/>
            <person name="Navarro D."/>
            <person name="Favel A."/>
            <person name="Norest M."/>
            <person name="Lesage-Meessen L."/>
            <person name="Balint B."/>
            <person name="Merenyi Z."/>
            <person name="de Eugenio L."/>
            <person name="Morin E."/>
            <person name="Martinez A.T."/>
            <person name="Baldrian P."/>
            <person name="Stursova M."/>
            <person name="Martinez M.J."/>
            <person name="Novotny C."/>
            <person name="Magnuson J.K."/>
            <person name="Spatafora J.W."/>
            <person name="Maurice S."/>
            <person name="Pangilinan J."/>
            <person name="Andreopoulos W."/>
            <person name="LaButti K."/>
            <person name="Hundley H."/>
            <person name="Na H."/>
            <person name="Kuo A."/>
            <person name="Barry K."/>
            <person name="Lipzen A."/>
            <person name="Henrissat B."/>
            <person name="Riley R."/>
            <person name="Ahrendt S."/>
            <person name="Nagy L.G."/>
            <person name="Grigoriev I.V."/>
            <person name="Martin F."/>
            <person name="Rosso M.N."/>
        </authorList>
    </citation>
    <scope>NUCLEOTIDE SEQUENCE</scope>
    <source>
        <strain evidence="1">CBS 384.51</strain>
    </source>
</reference>
<evidence type="ECO:0000313" key="2">
    <source>
        <dbReference type="Proteomes" id="UP001055072"/>
    </source>
</evidence>
<name>A0ACB8U7U8_9APHY</name>
<proteinExistence type="predicted"/>
<protein>
    <submittedName>
        <fullName evidence="1">Uncharacterized protein</fullName>
    </submittedName>
</protein>
<dbReference type="Proteomes" id="UP001055072">
    <property type="component" value="Unassembled WGS sequence"/>
</dbReference>
<dbReference type="EMBL" id="MU274908">
    <property type="protein sequence ID" value="KAI0090304.1"/>
    <property type="molecule type" value="Genomic_DNA"/>
</dbReference>
<gene>
    <name evidence="1" type="ORF">BDY19DRAFT_764796</name>
</gene>
<accession>A0ACB8U7U8</accession>
<keyword evidence="2" id="KW-1185">Reference proteome</keyword>